<dbReference type="PANTHER" id="PTHR24161">
    <property type="entry name" value="ANK_REP_REGION DOMAIN-CONTAINING PROTEIN-RELATED"/>
    <property type="match status" value="1"/>
</dbReference>
<evidence type="ECO:0000256" key="2">
    <source>
        <dbReference type="ARBA" id="ARBA00022737"/>
    </source>
</evidence>
<sequence>MDAFGTVMTAFHAAHKVYELVKTIRDAPEEIQALQDQVQLMDIVLPKIKDVLQREGDSTSIALLVTKAEELTSTANPFLNKVKAIFQDKRKLKRLKWLFKAGEAKGLSEKLRAFHASLSVVCAAHSIEFPDHIRASLAELDQRLEESFASIHHRLRDVHAHLDFTLNATLVGVREVVQEELTMSLDVFMYTLVTTLKRELRTMANEQRRGESHNFDRYSVLYDTSDVAQATNLAIVHIDKARTYLRLNNVITAISYLLEVGVPQEWQEFDGRCVSLPIMFNLLRAHQNYCFRSVAELALYWIQVLYIGDRASQLQLLEQLQVRVIGPLLQDDFNGVATRFGMTELHQRLFLPGPQLTAEGLVDLVPLRNTPDGRGWTPLYYAIRWAPYAIEMLRNAGADLQLVKEPLHVAIVHSDSTIIGPLIHAGADVNERDDPGGCTPLIYLTKWTYLNKRYEKMNELMRHAGDKIDWDARDEDGKTALDYALEGRLPMKFVRLLKRYSSRDILEQGGGSAIQVGNWGWTYGDDGYANLYHAYCCWSGGECPLCVVERTQIREVTTEEEEEEEEEEASMPGGFKL</sequence>
<evidence type="ECO:0000256" key="1">
    <source>
        <dbReference type="ARBA" id="ARBA00012210"/>
    </source>
</evidence>
<name>A0A2R6NRV1_9APHY</name>
<dbReference type="PANTHER" id="PTHR24161:SF85">
    <property type="entry name" value="PALMITOYLTRANSFERASE HIP14"/>
    <property type="match status" value="1"/>
</dbReference>
<dbReference type="InterPro" id="IPR002110">
    <property type="entry name" value="Ankyrin_rpt"/>
</dbReference>
<reference evidence="6 7" key="1">
    <citation type="submission" date="2018-02" db="EMBL/GenBank/DDBJ databases">
        <title>Genome sequence of the basidiomycete white-rot fungus Phlebia centrifuga.</title>
        <authorList>
            <person name="Granchi Z."/>
            <person name="Peng M."/>
            <person name="de Vries R.P."/>
            <person name="Hilden K."/>
            <person name="Makela M.R."/>
            <person name="Grigoriev I."/>
            <person name="Riley R."/>
        </authorList>
    </citation>
    <scope>NUCLEOTIDE SEQUENCE [LARGE SCALE GENOMIC DNA]</scope>
    <source>
        <strain evidence="6 7">FBCC195</strain>
    </source>
</reference>
<dbReference type="GO" id="GO:0019706">
    <property type="term" value="F:protein-cysteine S-palmitoyltransferase activity"/>
    <property type="evidence" value="ECO:0007669"/>
    <property type="project" value="UniProtKB-EC"/>
</dbReference>
<proteinExistence type="predicted"/>
<dbReference type="PROSITE" id="PS50297">
    <property type="entry name" value="ANK_REP_REGION"/>
    <property type="match status" value="1"/>
</dbReference>
<dbReference type="AlphaFoldDB" id="A0A2R6NRV1"/>
<comment type="caution">
    <text evidence="6">The sequence shown here is derived from an EMBL/GenBank/DDBJ whole genome shotgun (WGS) entry which is preliminary data.</text>
</comment>
<dbReference type="InterPro" id="IPR036770">
    <property type="entry name" value="Ankyrin_rpt-contain_sf"/>
</dbReference>
<dbReference type="SUPFAM" id="SSF48403">
    <property type="entry name" value="Ankyrin repeat"/>
    <property type="match status" value="1"/>
</dbReference>
<evidence type="ECO:0000313" key="7">
    <source>
        <dbReference type="Proteomes" id="UP000186601"/>
    </source>
</evidence>
<evidence type="ECO:0000313" key="6">
    <source>
        <dbReference type="EMBL" id="PSR75441.1"/>
    </source>
</evidence>
<dbReference type="STRING" id="98765.A0A2R6NRV1"/>
<dbReference type="Proteomes" id="UP000186601">
    <property type="component" value="Unassembled WGS sequence"/>
</dbReference>
<accession>A0A2R6NRV1</accession>
<evidence type="ECO:0000256" key="3">
    <source>
        <dbReference type="ARBA" id="ARBA00023043"/>
    </source>
</evidence>
<keyword evidence="2" id="KW-0677">Repeat</keyword>
<evidence type="ECO:0000256" key="4">
    <source>
        <dbReference type="PROSITE-ProRule" id="PRU00023"/>
    </source>
</evidence>
<dbReference type="OrthoDB" id="539213at2759"/>
<feature type="region of interest" description="Disordered" evidence="5">
    <location>
        <begin position="556"/>
        <end position="577"/>
    </location>
</feature>
<dbReference type="EC" id="2.3.1.225" evidence="1"/>
<keyword evidence="3 4" id="KW-0040">ANK repeat</keyword>
<organism evidence="6 7">
    <name type="scientific">Hermanssonia centrifuga</name>
    <dbReference type="NCBI Taxonomy" id="98765"/>
    <lineage>
        <taxon>Eukaryota</taxon>
        <taxon>Fungi</taxon>
        <taxon>Dikarya</taxon>
        <taxon>Basidiomycota</taxon>
        <taxon>Agaricomycotina</taxon>
        <taxon>Agaricomycetes</taxon>
        <taxon>Polyporales</taxon>
        <taxon>Meruliaceae</taxon>
        <taxon>Hermanssonia</taxon>
    </lineage>
</organism>
<dbReference type="Gene3D" id="1.25.40.20">
    <property type="entry name" value="Ankyrin repeat-containing domain"/>
    <property type="match status" value="1"/>
</dbReference>
<feature type="compositionally biased region" description="Acidic residues" evidence="5">
    <location>
        <begin position="558"/>
        <end position="569"/>
    </location>
</feature>
<dbReference type="SMART" id="SM00248">
    <property type="entry name" value="ANK"/>
    <property type="match status" value="4"/>
</dbReference>
<protein>
    <recommendedName>
        <fullName evidence="1">protein S-acyltransferase</fullName>
        <ecNumber evidence="1">2.3.1.225</ecNumber>
    </recommendedName>
</protein>
<gene>
    <name evidence="6" type="ORF">PHLCEN_2v9116</name>
</gene>
<dbReference type="EMBL" id="MLYV02000898">
    <property type="protein sequence ID" value="PSR75441.1"/>
    <property type="molecule type" value="Genomic_DNA"/>
</dbReference>
<feature type="repeat" description="ANK" evidence="4">
    <location>
        <begin position="406"/>
        <end position="434"/>
    </location>
</feature>
<evidence type="ECO:0000256" key="5">
    <source>
        <dbReference type="SAM" id="MobiDB-lite"/>
    </source>
</evidence>
<dbReference type="PROSITE" id="PS50088">
    <property type="entry name" value="ANK_REPEAT"/>
    <property type="match status" value="1"/>
</dbReference>
<keyword evidence="7" id="KW-1185">Reference proteome</keyword>